<evidence type="ECO:0000256" key="3">
    <source>
        <dbReference type="ARBA" id="ARBA00022741"/>
    </source>
</evidence>
<evidence type="ECO:0000313" key="9">
    <source>
        <dbReference type="EMBL" id="MFD1308237.1"/>
    </source>
</evidence>
<keyword evidence="4" id="KW-0067">ATP-binding</keyword>
<dbReference type="InterPro" id="IPR036691">
    <property type="entry name" value="Endo/exonu/phosph_ase_sf"/>
</dbReference>
<reference evidence="10" key="1">
    <citation type="journal article" date="2019" name="Int. J. Syst. Evol. Microbiol.">
        <title>The Global Catalogue of Microorganisms (GCM) 10K type strain sequencing project: providing services to taxonomists for standard genome sequencing and annotation.</title>
        <authorList>
            <consortium name="The Broad Institute Genomics Platform"/>
            <consortium name="The Broad Institute Genome Sequencing Center for Infectious Disease"/>
            <person name="Wu L."/>
            <person name="Ma J."/>
        </authorList>
    </citation>
    <scope>NUCLEOTIDE SEQUENCE [LARGE SCALE GENOMIC DNA]</scope>
    <source>
        <strain evidence="10">CGMCC 4.7020</strain>
    </source>
</reference>
<dbReference type="Gene3D" id="3.90.1140.10">
    <property type="entry name" value="Cyclic phosphodiesterase"/>
    <property type="match status" value="1"/>
</dbReference>
<dbReference type="Pfam" id="PF13563">
    <property type="entry name" value="2_5_RNA_ligase2"/>
    <property type="match status" value="1"/>
</dbReference>
<dbReference type="InterPro" id="IPR040459">
    <property type="entry name" value="MJ1316"/>
</dbReference>
<keyword evidence="10" id="KW-1185">Reference proteome</keyword>
<dbReference type="CDD" id="cd09080">
    <property type="entry name" value="TDP2"/>
    <property type="match status" value="1"/>
</dbReference>
<evidence type="ECO:0000256" key="5">
    <source>
        <dbReference type="SAM" id="MobiDB-lite"/>
    </source>
</evidence>
<proteinExistence type="predicted"/>
<organism evidence="9 10">
    <name type="scientific">Streptomyces kaempferi</name>
    <dbReference type="NCBI Taxonomy" id="333725"/>
    <lineage>
        <taxon>Bacteria</taxon>
        <taxon>Bacillati</taxon>
        <taxon>Actinomycetota</taxon>
        <taxon>Actinomycetes</taxon>
        <taxon>Kitasatosporales</taxon>
        <taxon>Streptomycetaceae</taxon>
        <taxon>Streptomyces</taxon>
    </lineage>
</organism>
<dbReference type="InterPro" id="IPR007012">
    <property type="entry name" value="PolA_pol_cen_dom"/>
</dbReference>
<dbReference type="InterPro" id="IPR043519">
    <property type="entry name" value="NT_sf"/>
</dbReference>
<feature type="compositionally biased region" description="Low complexity" evidence="5">
    <location>
        <begin position="388"/>
        <end position="400"/>
    </location>
</feature>
<name>A0ABW3XF64_9ACTN</name>
<dbReference type="Pfam" id="PF04457">
    <property type="entry name" value="MJ1316"/>
    <property type="match status" value="1"/>
</dbReference>
<feature type="region of interest" description="Disordered" evidence="5">
    <location>
        <begin position="377"/>
        <end position="400"/>
    </location>
</feature>
<comment type="caution">
    <text evidence="9">The sequence shown here is derived from an EMBL/GenBank/DDBJ whole genome shotgun (WGS) entry which is preliminary data.</text>
</comment>
<feature type="domain" description="Endonuclease/exonuclease/phosphatase" evidence="6">
    <location>
        <begin position="124"/>
        <end position="360"/>
    </location>
</feature>
<dbReference type="PANTHER" id="PTHR10682:SF10">
    <property type="entry name" value="POLYNUCLEOTIDE ADENYLYLTRANSFERASE"/>
    <property type="match status" value="1"/>
</dbReference>
<feature type="domain" description="MJ1316 RNA cyclic group end recognition" evidence="7">
    <location>
        <begin position="1"/>
        <end position="65"/>
    </location>
</feature>
<keyword evidence="3" id="KW-0547">Nucleotide-binding</keyword>
<evidence type="ECO:0000259" key="6">
    <source>
        <dbReference type="Pfam" id="PF03372"/>
    </source>
</evidence>
<dbReference type="Gene3D" id="1.10.1410.10">
    <property type="match status" value="1"/>
</dbReference>
<accession>A0ABW3XF64</accession>
<dbReference type="SUPFAM" id="SSF81631">
    <property type="entry name" value="PAP/OAS1 substrate-binding domain"/>
    <property type="match status" value="1"/>
</dbReference>
<keyword evidence="9" id="KW-0548">Nucleotidyltransferase</keyword>
<dbReference type="SUPFAM" id="SSF55144">
    <property type="entry name" value="LigT-like"/>
    <property type="match status" value="1"/>
</dbReference>
<dbReference type="GO" id="GO:1990817">
    <property type="term" value="F:poly(A) RNA polymerase activity"/>
    <property type="evidence" value="ECO:0007669"/>
    <property type="project" value="UniProtKB-EC"/>
</dbReference>
<dbReference type="SUPFAM" id="SSF81301">
    <property type="entry name" value="Nucleotidyltransferase"/>
    <property type="match status" value="1"/>
</dbReference>
<evidence type="ECO:0000313" key="10">
    <source>
        <dbReference type="Proteomes" id="UP001597058"/>
    </source>
</evidence>
<evidence type="ECO:0000256" key="2">
    <source>
        <dbReference type="ARBA" id="ARBA00022679"/>
    </source>
</evidence>
<evidence type="ECO:0000256" key="4">
    <source>
        <dbReference type="ARBA" id="ARBA00022840"/>
    </source>
</evidence>
<sequence>MRTSDEIYHRVRWDPRFDPARFVLGVHQRGAAPKRVPLPAFVPGGDIPWHRVLFVEADGEVVWDRATGTDRIDMSTAGRVRTPRLLRAPFFTADTPHVWDDAAARWRAPGRTEATADATRLRVLTWNTLWDRYDSDRIDTDRRRPLLLAALEDADADVIALQEVEAGLLDLLLRAPWIRAAYTVGSDPRGKRVDDTGLLLLSRLPVREAGHHALGPHKGVTALTLETASGPLVVAATHLSSNHSDNGPARREAELARIAEGLADVVGPLMLLGDFNDGDDGPAGPAAALQLRDAWTEVRGPADQSPTFDPAVNPLAAVSSLSGRSSRLDRILLRGSALRPTDAALRGDSPGPGGLYVSDHFGVEAVVGLGGADVATARDGAGSTPDPGSASGLGSASRLGSEGAEHAVGDFAAREALDLGPTARTAVAWLPSEDLWPVIQELRRAYDPQARRWPPHVNLLFGFVPESAFERAVPLLSRVAAASPPFDIRLGGVHTFGHRDDATVWLDPAGAGPEPWARLRAALEQRFPRCRGRAEGFTPHLTLGRVRDTRPVVADCAARLGSAVPARVGHLVLLSRRGAEPMRPRATVALGTGEVRWLPDPATATATTAATGTAVAVGGTAATATAVPPDDRGAEHTARCLWDALGEGTVHVVGSRRMGGALPGAHLDLDAALPGVVDMADVQARVTRALPDATRVRQVTGARVPGLRLSVGGLGVDLSVVATGPLTPAEAVDHRAGLGAPAATALSAVSDADAVRSAVGGRHAAFARLAAEVKAWAKARGLDSAPFGGLPGLAWSVLAARTTREADVLSPAGLLRDFFGTWAAWDWRDPVGLDPVGRGSVGRGGPVGLSHVGPGPVDQPSPAVSVMTPTAPVRLCTAQVGPGFRDLLADELYRAWDILETAARTGADPLPELLSPPPLHRRHAAWLVVGLRAAGTEEFEETRGRVRGRVRALLTALEDAGTPDAHAWPHPFEEGPASAAYAIGLGRDPLGTARLTGITRRWGKGLPGVVTERAECGDVPTLRSPGHVFPAHRE</sequence>
<dbReference type="InterPro" id="IPR009097">
    <property type="entry name" value="Cyclic_Pdiesterase"/>
</dbReference>
<dbReference type="Proteomes" id="UP001597058">
    <property type="component" value="Unassembled WGS sequence"/>
</dbReference>
<protein>
    <submittedName>
        <fullName evidence="9">Poly(A) polymerase</fullName>
        <ecNumber evidence="9">2.7.7.19</ecNumber>
    </submittedName>
</protein>
<keyword evidence="1" id="KW-0507">mRNA processing</keyword>
<evidence type="ECO:0000259" key="7">
    <source>
        <dbReference type="Pfam" id="PF04457"/>
    </source>
</evidence>
<keyword evidence="2 9" id="KW-0808">Transferase</keyword>
<evidence type="ECO:0000259" key="8">
    <source>
        <dbReference type="Pfam" id="PF04928"/>
    </source>
</evidence>
<dbReference type="Pfam" id="PF03372">
    <property type="entry name" value="Exo_endo_phos"/>
    <property type="match status" value="1"/>
</dbReference>
<dbReference type="InterPro" id="IPR005135">
    <property type="entry name" value="Endo/exonuclease/phosphatase"/>
</dbReference>
<dbReference type="EMBL" id="JBHTMM010000025">
    <property type="protein sequence ID" value="MFD1308237.1"/>
    <property type="molecule type" value="Genomic_DNA"/>
</dbReference>
<dbReference type="PANTHER" id="PTHR10682">
    <property type="entry name" value="POLY A POLYMERASE"/>
    <property type="match status" value="1"/>
</dbReference>
<dbReference type="RefSeq" id="WP_381328470.1">
    <property type="nucleotide sequence ID" value="NZ_JBHTMM010000025.1"/>
</dbReference>
<dbReference type="Pfam" id="PF04928">
    <property type="entry name" value="PAP_central"/>
    <property type="match status" value="1"/>
</dbReference>
<dbReference type="EC" id="2.7.7.19" evidence="9"/>
<feature type="domain" description="Poly(A) polymerase central" evidence="8">
    <location>
        <begin position="772"/>
        <end position="903"/>
    </location>
</feature>
<gene>
    <name evidence="9" type="ORF">ACFQ5X_20550</name>
</gene>
<dbReference type="SUPFAM" id="SSF56219">
    <property type="entry name" value="DNase I-like"/>
    <property type="match status" value="1"/>
</dbReference>
<evidence type="ECO:0000256" key="1">
    <source>
        <dbReference type="ARBA" id="ARBA00022664"/>
    </source>
</evidence>
<dbReference type="Gene3D" id="3.60.10.10">
    <property type="entry name" value="Endonuclease/exonuclease/phosphatase"/>
    <property type="match status" value="1"/>
</dbReference>